<dbReference type="PATRIC" id="fig|1217705.3.peg.654"/>
<evidence type="ECO:0000313" key="1">
    <source>
        <dbReference type="EMBL" id="ENX03984.1"/>
    </source>
</evidence>
<reference evidence="1 2" key="1">
    <citation type="submission" date="2013-02" db="EMBL/GenBank/DDBJ databases">
        <title>The Genome Sequence of Acinetobacter sp. ANC 3862.</title>
        <authorList>
            <consortium name="The Broad Institute Genome Sequencing Platform"/>
            <consortium name="The Broad Institute Genome Sequencing Center for Infectious Disease"/>
            <person name="Cerqueira G."/>
            <person name="Feldgarden M."/>
            <person name="Courvalin P."/>
            <person name="Perichon B."/>
            <person name="Grillot-Courvalin C."/>
            <person name="Clermont D."/>
            <person name="Rocha E."/>
            <person name="Yoon E.-J."/>
            <person name="Nemec A."/>
            <person name="Walker B."/>
            <person name="Young S.K."/>
            <person name="Zeng Q."/>
            <person name="Gargeya S."/>
            <person name="Fitzgerald M."/>
            <person name="Haas B."/>
            <person name="Abouelleil A."/>
            <person name="Alvarado L."/>
            <person name="Arachchi H.M."/>
            <person name="Berlin A.M."/>
            <person name="Chapman S.B."/>
            <person name="Dewar J."/>
            <person name="Goldberg J."/>
            <person name="Griggs A."/>
            <person name="Gujja S."/>
            <person name="Hansen M."/>
            <person name="Howarth C."/>
            <person name="Imamovic A."/>
            <person name="Larimer J."/>
            <person name="McCowan C."/>
            <person name="Murphy C."/>
            <person name="Neiman D."/>
            <person name="Pearson M."/>
            <person name="Priest M."/>
            <person name="Roberts A."/>
            <person name="Saif S."/>
            <person name="Shea T."/>
            <person name="Sisk P."/>
            <person name="Sykes S."/>
            <person name="Wortman J."/>
            <person name="Nusbaum C."/>
            <person name="Birren B."/>
        </authorList>
    </citation>
    <scope>NUCLEOTIDE SEQUENCE [LARGE SCALE GENOMIC DNA]</scope>
    <source>
        <strain evidence="1 2">ANC 3862</strain>
    </source>
</reference>
<dbReference type="RefSeq" id="WP_005215114.1">
    <property type="nucleotide sequence ID" value="NZ_KB850089.1"/>
</dbReference>
<name>N9M650_9GAMM</name>
<dbReference type="eggNOG" id="ENOG5031RXQ">
    <property type="taxonomic scope" value="Bacteria"/>
</dbReference>
<accession>N9M650</accession>
<evidence type="ECO:0000313" key="2">
    <source>
        <dbReference type="Proteomes" id="UP000013248"/>
    </source>
</evidence>
<dbReference type="Proteomes" id="UP000013248">
    <property type="component" value="Unassembled WGS sequence"/>
</dbReference>
<organism evidence="1 2">
    <name type="scientific">Acinetobacter modestus</name>
    <dbReference type="NCBI Taxonomy" id="1776740"/>
    <lineage>
        <taxon>Bacteria</taxon>
        <taxon>Pseudomonadati</taxon>
        <taxon>Pseudomonadota</taxon>
        <taxon>Gammaproteobacteria</taxon>
        <taxon>Moraxellales</taxon>
        <taxon>Moraxellaceae</taxon>
        <taxon>Acinetobacter</taxon>
    </lineage>
</organism>
<proteinExistence type="predicted"/>
<protein>
    <submittedName>
        <fullName evidence="1">Uncharacterized protein</fullName>
    </submittedName>
</protein>
<dbReference type="HOGENOM" id="CLU_193466_0_0_6"/>
<comment type="caution">
    <text evidence="1">The sequence shown here is derived from an EMBL/GenBank/DDBJ whole genome shotgun (WGS) entry which is preliminary data.</text>
</comment>
<sequence length="85" mass="9614">MAEVEVKVINITETELENLLDRVCRKAILEAFAQKDDEVLNIGQICERIPGMTRYLFSQLQKKANLKNISGKYSLNAVKAAMQSQ</sequence>
<dbReference type="AlphaFoldDB" id="N9M650"/>
<dbReference type="STRING" id="1217705.F900_00682"/>
<gene>
    <name evidence="1" type="ORF">F900_00682</name>
</gene>
<dbReference type="EMBL" id="APRP01000007">
    <property type="protein sequence ID" value="ENX03984.1"/>
    <property type="molecule type" value="Genomic_DNA"/>
</dbReference>